<keyword evidence="5" id="KW-0571">Peptide transport</keyword>
<protein>
    <submittedName>
        <fullName evidence="12">Peptide ABC transporter permease</fullName>
    </submittedName>
    <submittedName>
        <fullName evidence="13">Peptide/nickel transport system permease protein</fullName>
    </submittedName>
</protein>
<feature type="compositionally biased region" description="Low complexity" evidence="10">
    <location>
        <begin position="494"/>
        <end position="504"/>
    </location>
</feature>
<feature type="domain" description="ABC transmembrane type-1" evidence="11">
    <location>
        <begin position="247"/>
        <end position="457"/>
    </location>
</feature>
<feature type="transmembrane region" description="Helical" evidence="9">
    <location>
        <begin position="328"/>
        <end position="347"/>
    </location>
</feature>
<dbReference type="RefSeq" id="WP_046851321.1">
    <property type="nucleotide sequence ID" value="NZ_CP011451.1"/>
</dbReference>
<dbReference type="GO" id="GO:0005886">
    <property type="term" value="C:plasma membrane"/>
    <property type="evidence" value="ECO:0007669"/>
    <property type="project" value="UniProtKB-SubCell"/>
</dbReference>
<organism evidence="12 14">
    <name type="scientific">Nitrosomonas communis</name>
    <dbReference type="NCBI Taxonomy" id="44574"/>
    <lineage>
        <taxon>Bacteria</taxon>
        <taxon>Pseudomonadati</taxon>
        <taxon>Pseudomonadota</taxon>
        <taxon>Betaproteobacteria</taxon>
        <taxon>Nitrosomonadales</taxon>
        <taxon>Nitrosomonadaceae</taxon>
        <taxon>Nitrosomonas</taxon>
    </lineage>
</organism>
<feature type="transmembrane region" description="Helical" evidence="9">
    <location>
        <begin position="203"/>
        <end position="229"/>
    </location>
</feature>
<dbReference type="EMBL" id="VNHT01000013">
    <property type="protein sequence ID" value="TYP90860.1"/>
    <property type="molecule type" value="Genomic_DNA"/>
</dbReference>
<dbReference type="InterPro" id="IPR035906">
    <property type="entry name" value="MetI-like_sf"/>
</dbReference>
<reference evidence="12 14" key="2">
    <citation type="journal article" date="2016" name="Genome Announc.">
        <title>Genome Sequence of Nitrosomonas communis Strain Nm2, a Mesophilic Ammonia-Oxidizing Bacterium Isolated from Mediterranean Soil.</title>
        <authorList>
            <person name="Kozlowski J.A."/>
            <person name="Kits K.D."/>
            <person name="Stein L.Y."/>
        </authorList>
    </citation>
    <scope>NUCLEOTIDE SEQUENCE [LARGE SCALE GENOMIC DNA]</scope>
    <source>
        <strain evidence="12 14">Nm2</strain>
    </source>
</reference>
<feature type="transmembrane region" description="Helical" evidence="9">
    <location>
        <begin position="382"/>
        <end position="407"/>
    </location>
</feature>
<evidence type="ECO:0000256" key="7">
    <source>
        <dbReference type="ARBA" id="ARBA00022989"/>
    </source>
</evidence>
<dbReference type="InterPro" id="IPR050366">
    <property type="entry name" value="BP-dependent_transpt_permease"/>
</dbReference>
<keyword evidence="7 9" id="KW-1133">Transmembrane helix</keyword>
<keyword evidence="8 9" id="KW-0472">Membrane</keyword>
<keyword evidence="4 9" id="KW-0812">Transmembrane</keyword>
<evidence type="ECO:0000313" key="13">
    <source>
        <dbReference type="EMBL" id="TYP90860.1"/>
    </source>
</evidence>
<keyword evidence="14" id="KW-1185">Reference proteome</keyword>
<accession>A0A0F7KIK4</accession>
<comment type="subcellular location">
    <subcellularLocation>
        <location evidence="1 9">Cell membrane</location>
        <topology evidence="1 9">Multi-pass membrane protein</topology>
    </subcellularLocation>
</comment>
<evidence type="ECO:0000259" key="11">
    <source>
        <dbReference type="PROSITE" id="PS50928"/>
    </source>
</evidence>
<feature type="transmembrane region" description="Helical" evidence="9">
    <location>
        <begin position="6"/>
        <end position="26"/>
    </location>
</feature>
<evidence type="ECO:0000256" key="2">
    <source>
        <dbReference type="ARBA" id="ARBA00022448"/>
    </source>
</evidence>
<feature type="transmembrane region" description="Helical" evidence="9">
    <location>
        <begin position="434"/>
        <end position="457"/>
    </location>
</feature>
<feature type="region of interest" description="Disordered" evidence="10">
    <location>
        <begin position="472"/>
        <end position="511"/>
    </location>
</feature>
<feature type="compositionally biased region" description="Basic and acidic residues" evidence="10">
    <location>
        <begin position="472"/>
        <end position="484"/>
    </location>
</feature>
<evidence type="ECO:0000256" key="9">
    <source>
        <dbReference type="RuleBase" id="RU363032"/>
    </source>
</evidence>
<feature type="transmembrane region" description="Helical" evidence="9">
    <location>
        <begin position="161"/>
        <end position="182"/>
    </location>
</feature>
<keyword evidence="6" id="KW-0653">Protein transport</keyword>
<dbReference type="InterPro" id="IPR000515">
    <property type="entry name" value="MetI-like"/>
</dbReference>
<evidence type="ECO:0000256" key="4">
    <source>
        <dbReference type="ARBA" id="ARBA00022692"/>
    </source>
</evidence>
<comment type="similarity">
    <text evidence="9">Belongs to the binding-protein-dependent transport system permease family.</text>
</comment>
<dbReference type="Pfam" id="PF00528">
    <property type="entry name" value="BPD_transp_1"/>
    <property type="match status" value="1"/>
</dbReference>
<dbReference type="GO" id="GO:0055085">
    <property type="term" value="P:transmembrane transport"/>
    <property type="evidence" value="ECO:0007669"/>
    <property type="project" value="InterPro"/>
</dbReference>
<gene>
    <name evidence="12" type="ORF">AAW31_18195</name>
    <name evidence="13" type="ORF">BCL69_101317</name>
</gene>
<keyword evidence="3" id="KW-1003">Cell membrane</keyword>
<dbReference type="Proteomes" id="UP000324176">
    <property type="component" value="Unassembled WGS sequence"/>
</dbReference>
<dbReference type="GO" id="GO:0015031">
    <property type="term" value="P:protein transport"/>
    <property type="evidence" value="ECO:0007669"/>
    <property type="project" value="UniProtKB-KW"/>
</dbReference>
<dbReference type="CDD" id="cd06261">
    <property type="entry name" value="TM_PBP2"/>
    <property type="match status" value="1"/>
</dbReference>
<reference evidence="14" key="1">
    <citation type="submission" date="2015-05" db="EMBL/GenBank/DDBJ databases">
        <title>Draft genome of Nitrosomonas communis strain Nm2.</title>
        <authorList>
            <person name="Kozlowski J.A."/>
            <person name="Kits K.D."/>
            <person name="Stein L.Y."/>
        </authorList>
    </citation>
    <scope>NUCLEOTIDE SEQUENCE [LARGE SCALE GENOMIC DNA]</scope>
    <source>
        <strain evidence="14">Nm2</strain>
    </source>
</reference>
<dbReference type="AlphaFoldDB" id="A0A0F7KIK4"/>
<reference evidence="13 15" key="3">
    <citation type="submission" date="2019-07" db="EMBL/GenBank/DDBJ databases">
        <title>Active sludge and wastewater microbial communities from Klosterneuburg, Austria.</title>
        <authorList>
            <person name="Wagner M."/>
        </authorList>
    </citation>
    <scope>NUCLEOTIDE SEQUENCE [LARGE SCALE GENOMIC DNA]</scope>
    <source>
        <strain evidence="13 15">Nm2</strain>
    </source>
</reference>
<dbReference type="PANTHER" id="PTHR43386:SF24">
    <property type="entry name" value="OLIGOPEPTIDE TRANSPORT SYSTEM PERMEASE PROTEIN AMID"/>
    <property type="match status" value="1"/>
</dbReference>
<feature type="transmembrane region" description="Helical" evidence="9">
    <location>
        <begin position="287"/>
        <end position="308"/>
    </location>
</feature>
<evidence type="ECO:0000256" key="3">
    <source>
        <dbReference type="ARBA" id="ARBA00022475"/>
    </source>
</evidence>
<sequence>MPFDPVILWTDALVYLLVATVLAMGWHMQRHTHLLMPWRRVTHSASGMAALTVLFFFILIGLLDTIHFRPALDKVSDNLGEKVYSVEVLSLFDIIATPLRIRVEKTYSAPLSAYLYTKETVELPNGSQAREFTRLTFGGAHLEDPEVQRISDITERSIRGAAWGLLTWSLMVISLGMLLARWHKINFLQMQSKIWGGATETPWHVIMITLGLVLILLGIVVTLSTHYHVLGTDKVGQDVLYQSLKSIRTGLVIGTLTTLIMLPFALLLGIAAGYFRGWVDDIIQYTYTTLSSIPSVLLIAAAVLMMQVYIETHPEMFETILARADLRLLFLCIILGITSWTGLCRLLRGETLKLREMEYIQAAHAFAISHWRIISRHILPNVMHIVLIAIVMDFSSLVLAEAVLSYVGVGVDPSMISFGTMINAARLEMAREPMVWWTLLAAFGFMFVLVLSINLFADAIQNAFNPRIRTLSERASRSSHRPDKMLPSNPSPSRPASAALPPEAKNNKVHS</sequence>
<name>A0A0F7KIK4_9PROT</name>
<dbReference type="PANTHER" id="PTHR43386">
    <property type="entry name" value="OLIGOPEPTIDE TRANSPORT SYSTEM PERMEASE PROTEIN APPC"/>
    <property type="match status" value="1"/>
</dbReference>
<evidence type="ECO:0000256" key="10">
    <source>
        <dbReference type="SAM" id="MobiDB-lite"/>
    </source>
</evidence>
<dbReference type="Gene3D" id="1.10.3720.10">
    <property type="entry name" value="MetI-like"/>
    <property type="match status" value="1"/>
</dbReference>
<evidence type="ECO:0000256" key="5">
    <source>
        <dbReference type="ARBA" id="ARBA00022856"/>
    </source>
</evidence>
<keyword evidence="2 9" id="KW-0813">Transport</keyword>
<evidence type="ECO:0000313" key="15">
    <source>
        <dbReference type="Proteomes" id="UP000324176"/>
    </source>
</evidence>
<evidence type="ECO:0000256" key="6">
    <source>
        <dbReference type="ARBA" id="ARBA00022927"/>
    </source>
</evidence>
<evidence type="ECO:0000256" key="8">
    <source>
        <dbReference type="ARBA" id="ARBA00023136"/>
    </source>
</evidence>
<dbReference type="KEGG" id="nco:AAW31_18195"/>
<evidence type="ECO:0000256" key="1">
    <source>
        <dbReference type="ARBA" id="ARBA00004651"/>
    </source>
</evidence>
<evidence type="ECO:0000313" key="12">
    <source>
        <dbReference type="EMBL" id="AKH39301.1"/>
    </source>
</evidence>
<feature type="transmembrane region" description="Helical" evidence="9">
    <location>
        <begin position="249"/>
        <end position="275"/>
    </location>
</feature>
<dbReference type="PATRIC" id="fig|44574.3.peg.4374"/>
<dbReference type="Proteomes" id="UP000034156">
    <property type="component" value="Chromosome"/>
</dbReference>
<dbReference type="SUPFAM" id="SSF161098">
    <property type="entry name" value="MetI-like"/>
    <property type="match status" value="1"/>
</dbReference>
<dbReference type="OrthoDB" id="9783218at2"/>
<feature type="transmembrane region" description="Helical" evidence="9">
    <location>
        <begin position="47"/>
        <end position="68"/>
    </location>
</feature>
<dbReference type="EMBL" id="CP011451">
    <property type="protein sequence ID" value="AKH39301.1"/>
    <property type="molecule type" value="Genomic_DNA"/>
</dbReference>
<dbReference type="GO" id="GO:0015833">
    <property type="term" value="P:peptide transport"/>
    <property type="evidence" value="ECO:0007669"/>
    <property type="project" value="UniProtKB-KW"/>
</dbReference>
<dbReference type="PROSITE" id="PS50928">
    <property type="entry name" value="ABC_TM1"/>
    <property type="match status" value="1"/>
</dbReference>
<evidence type="ECO:0000313" key="14">
    <source>
        <dbReference type="Proteomes" id="UP000034156"/>
    </source>
</evidence>
<proteinExistence type="inferred from homology"/>